<comment type="caution">
    <text evidence="1">The sequence shown here is derived from an EMBL/GenBank/DDBJ whole genome shotgun (WGS) entry which is preliminary data.</text>
</comment>
<gene>
    <name evidence="1" type="ORF">OLEA9_A004797</name>
</gene>
<protein>
    <submittedName>
        <fullName evidence="1">Uncharacterized protein</fullName>
    </submittedName>
</protein>
<accession>A0A8S0PM39</accession>
<dbReference type="Gramene" id="OE9A004797T1">
    <property type="protein sequence ID" value="OE9A004797C1"/>
    <property type="gene ID" value="OE9A004797"/>
</dbReference>
<keyword evidence="2" id="KW-1185">Reference proteome</keyword>
<organism evidence="1 2">
    <name type="scientific">Olea europaea subsp. europaea</name>
    <dbReference type="NCBI Taxonomy" id="158383"/>
    <lineage>
        <taxon>Eukaryota</taxon>
        <taxon>Viridiplantae</taxon>
        <taxon>Streptophyta</taxon>
        <taxon>Embryophyta</taxon>
        <taxon>Tracheophyta</taxon>
        <taxon>Spermatophyta</taxon>
        <taxon>Magnoliopsida</taxon>
        <taxon>eudicotyledons</taxon>
        <taxon>Gunneridae</taxon>
        <taxon>Pentapetalae</taxon>
        <taxon>asterids</taxon>
        <taxon>lamiids</taxon>
        <taxon>Lamiales</taxon>
        <taxon>Oleaceae</taxon>
        <taxon>Oleeae</taxon>
        <taxon>Olea</taxon>
    </lineage>
</organism>
<dbReference type="Proteomes" id="UP000594638">
    <property type="component" value="Unassembled WGS sequence"/>
</dbReference>
<dbReference type="EMBL" id="CACTIH010000146">
    <property type="protein sequence ID" value="CAA2955344.1"/>
    <property type="molecule type" value="Genomic_DNA"/>
</dbReference>
<proteinExistence type="predicted"/>
<evidence type="ECO:0000313" key="1">
    <source>
        <dbReference type="EMBL" id="CAA2955344.1"/>
    </source>
</evidence>
<sequence>MQFWAVSGTRCASHVQDAARMLPDFQVFLGSLWNTVCRQCSGRVWAVAGIQPSFRAFLDSFWDTGCNLIFRQIWEVLRHGVQGTSGKRLGRGIFRQLLEPGVQAVSETRLGCGRDAAWFPGIFRQFLGHGNFWDALGLLYESSDFQAFLGSFLDTVFKLCPGYDRDVTLFSGISRQFQGHGVQAMTRTHQGYVGMQPDFQAFLGSSWTWCAGRVWDASWPLVLAMSGRLVAKVGTEPNFKAIMGSFMDTAMFGMRLVHDKDATWFLGSFRDTMCRPCPGYCKDTS</sequence>
<dbReference type="AlphaFoldDB" id="A0A8S0PM39"/>
<reference evidence="1 2" key="1">
    <citation type="submission" date="2019-12" db="EMBL/GenBank/DDBJ databases">
        <authorList>
            <person name="Alioto T."/>
            <person name="Alioto T."/>
            <person name="Gomez Garrido J."/>
        </authorList>
    </citation>
    <scope>NUCLEOTIDE SEQUENCE [LARGE SCALE GENOMIC DNA]</scope>
</reference>
<evidence type="ECO:0000313" key="2">
    <source>
        <dbReference type="Proteomes" id="UP000594638"/>
    </source>
</evidence>
<name>A0A8S0PM39_OLEEU</name>